<dbReference type="SUPFAM" id="SSF48403">
    <property type="entry name" value="Ankyrin repeat"/>
    <property type="match status" value="1"/>
</dbReference>
<dbReference type="PROSITE" id="PS50297">
    <property type="entry name" value="ANK_REP_REGION"/>
    <property type="match status" value="1"/>
</dbReference>
<evidence type="ECO:0000256" key="2">
    <source>
        <dbReference type="SAM" id="Phobius"/>
    </source>
</evidence>
<keyword evidence="2" id="KW-1133">Transmembrane helix</keyword>
<keyword evidence="2" id="KW-0472">Membrane</keyword>
<keyword evidence="1" id="KW-0040">ANK repeat</keyword>
<evidence type="ECO:0000313" key="4">
    <source>
        <dbReference type="EMBL" id="KAK4608084.1"/>
    </source>
</evidence>
<keyword evidence="5" id="KW-1185">Reference proteome</keyword>
<dbReference type="Pfam" id="PF13962">
    <property type="entry name" value="PGG"/>
    <property type="match status" value="1"/>
</dbReference>
<dbReference type="EMBL" id="JAXUIC010000001">
    <property type="protein sequence ID" value="KAK4608084.1"/>
    <property type="molecule type" value="Genomic_DNA"/>
</dbReference>
<gene>
    <name evidence="4" type="ORF">RGQ29_001771</name>
</gene>
<dbReference type="PANTHER" id="PTHR24128:SF24">
    <property type="entry name" value="ANKYRIN REPEAT PROTEIN"/>
    <property type="match status" value="1"/>
</dbReference>
<accession>A0AAN7GKQ6</accession>
<dbReference type="AlphaFoldDB" id="A0AAN7GKQ6"/>
<evidence type="ECO:0000259" key="3">
    <source>
        <dbReference type="Pfam" id="PF13962"/>
    </source>
</evidence>
<organism evidence="4 5">
    <name type="scientific">Quercus rubra</name>
    <name type="common">Northern red oak</name>
    <name type="synonym">Quercus borealis</name>
    <dbReference type="NCBI Taxonomy" id="3512"/>
    <lineage>
        <taxon>Eukaryota</taxon>
        <taxon>Viridiplantae</taxon>
        <taxon>Streptophyta</taxon>
        <taxon>Embryophyta</taxon>
        <taxon>Tracheophyta</taxon>
        <taxon>Spermatophyta</taxon>
        <taxon>Magnoliopsida</taxon>
        <taxon>eudicotyledons</taxon>
        <taxon>Gunneridae</taxon>
        <taxon>Pentapetalae</taxon>
        <taxon>rosids</taxon>
        <taxon>fabids</taxon>
        <taxon>Fagales</taxon>
        <taxon>Fagaceae</taxon>
        <taxon>Quercus</taxon>
    </lineage>
</organism>
<reference evidence="4 5" key="1">
    <citation type="journal article" date="2023" name="G3 (Bethesda)">
        <title>A haplotype-resolved chromosome-scale genome for Quercus rubra L. provides insights into the genetics of adaptive traits for red oak species.</title>
        <authorList>
            <person name="Kapoor B."/>
            <person name="Jenkins J."/>
            <person name="Schmutz J."/>
            <person name="Zhebentyayeva T."/>
            <person name="Kuelheim C."/>
            <person name="Coggeshall M."/>
            <person name="Heim C."/>
            <person name="Lasky J.R."/>
            <person name="Leites L."/>
            <person name="Islam-Faridi N."/>
            <person name="Romero-Severson J."/>
            <person name="DeLeo V.L."/>
            <person name="Lucas S.M."/>
            <person name="Lazic D."/>
            <person name="Gailing O."/>
            <person name="Carlson J."/>
            <person name="Staton M."/>
        </authorList>
    </citation>
    <scope>NUCLEOTIDE SEQUENCE [LARGE SCALE GENOMIC DNA]</scope>
    <source>
        <strain evidence="4">Pseudo-F2</strain>
    </source>
</reference>
<dbReference type="SMART" id="SM00248">
    <property type="entry name" value="ANK"/>
    <property type="match status" value="5"/>
</dbReference>
<feature type="non-terminal residue" evidence="4">
    <location>
        <position position="312"/>
    </location>
</feature>
<evidence type="ECO:0000313" key="5">
    <source>
        <dbReference type="Proteomes" id="UP001324115"/>
    </source>
</evidence>
<dbReference type="PROSITE" id="PS50088">
    <property type="entry name" value="ANK_REPEAT"/>
    <property type="match status" value="1"/>
</dbReference>
<evidence type="ECO:0000256" key="1">
    <source>
        <dbReference type="PROSITE-ProRule" id="PRU00023"/>
    </source>
</evidence>
<protein>
    <recommendedName>
        <fullName evidence="3">PGG domain-containing protein</fullName>
    </recommendedName>
</protein>
<dbReference type="Proteomes" id="UP001324115">
    <property type="component" value="Unassembled WGS sequence"/>
</dbReference>
<feature type="repeat" description="ANK" evidence="1">
    <location>
        <begin position="73"/>
        <end position="100"/>
    </location>
</feature>
<dbReference type="Pfam" id="PF12796">
    <property type="entry name" value="Ank_2"/>
    <property type="match status" value="2"/>
</dbReference>
<feature type="transmembrane region" description="Helical" evidence="2">
    <location>
        <begin position="289"/>
        <end position="306"/>
    </location>
</feature>
<dbReference type="Gene3D" id="1.25.40.20">
    <property type="entry name" value="Ankyrin repeat-containing domain"/>
    <property type="match status" value="1"/>
</dbReference>
<dbReference type="InterPro" id="IPR036770">
    <property type="entry name" value="Ankyrin_rpt-contain_sf"/>
</dbReference>
<dbReference type="InterPro" id="IPR026961">
    <property type="entry name" value="PGG_dom"/>
</dbReference>
<dbReference type="PANTHER" id="PTHR24128">
    <property type="entry name" value="HOMEOBOX PROTEIN WARIAI"/>
    <property type="match status" value="1"/>
</dbReference>
<dbReference type="InterPro" id="IPR002110">
    <property type="entry name" value="Ankyrin_rpt"/>
</dbReference>
<feature type="domain" description="PGG" evidence="3">
    <location>
        <begin position="284"/>
        <end position="312"/>
    </location>
</feature>
<proteinExistence type="predicted"/>
<comment type="caution">
    <text evidence="4">The sequence shown here is derived from an EMBL/GenBank/DDBJ whole genome shotgun (WGS) entry which is preliminary data.</text>
</comment>
<sequence length="312" mass="35309">MDERIERLNQVALQGNVDAFYIIIREDVKLLEHIDELPFVDTPLHISASAGHIRFSIEMIKLKPSFLSKPNPDGHSPIHLALENGHTKMVRQLLHHNADLIRVKGRECMTPLHYAATTDDHLDLLHKFLSVCPDSITDVTAQNETALHIALKYNKLEAFKFLVGWLRWKWPHWDKILRWKDVEGNTILHIAVSINQTQASPLLLKYLYINCKNLEGKTALDILQEQPQEVDNSEMRAILERAGALRASSLPTVTSSYARYLRLPEIDDFTMGNIGQLLNLNVTDERRNALLVVAALLVTVTFQAAITPPGGL</sequence>
<keyword evidence="2" id="KW-0812">Transmembrane</keyword>
<name>A0AAN7GKQ6_QUERU</name>